<dbReference type="EMBL" id="SNRW01028506">
    <property type="protein sequence ID" value="KAA6359361.1"/>
    <property type="molecule type" value="Genomic_DNA"/>
</dbReference>
<proteinExistence type="predicted"/>
<organism evidence="1 2">
    <name type="scientific">Streblomastix strix</name>
    <dbReference type="NCBI Taxonomy" id="222440"/>
    <lineage>
        <taxon>Eukaryota</taxon>
        <taxon>Metamonada</taxon>
        <taxon>Preaxostyla</taxon>
        <taxon>Oxymonadida</taxon>
        <taxon>Streblomastigidae</taxon>
        <taxon>Streblomastix</taxon>
    </lineage>
</organism>
<accession>A0A5J4TPL7</accession>
<evidence type="ECO:0000313" key="1">
    <source>
        <dbReference type="EMBL" id="KAA6359361.1"/>
    </source>
</evidence>
<evidence type="ECO:0000313" key="2">
    <source>
        <dbReference type="Proteomes" id="UP000324800"/>
    </source>
</evidence>
<dbReference type="Proteomes" id="UP000324800">
    <property type="component" value="Unassembled WGS sequence"/>
</dbReference>
<sequence>MAVGLFSKIKAIAQKLGTGLQWVNDKIVKPFIIPTANLIAPALGPVGGMITKGISLGSSTIDAFGGKGSKQKVKDNFNDFRNDTFV</sequence>
<comment type="caution">
    <text evidence="1">The sequence shown here is derived from an EMBL/GenBank/DDBJ whole genome shotgun (WGS) entry which is preliminary data.</text>
</comment>
<dbReference type="AlphaFoldDB" id="A0A5J4TPL7"/>
<gene>
    <name evidence="1" type="ORF">EZS28_045112</name>
</gene>
<reference evidence="1 2" key="1">
    <citation type="submission" date="2019-03" db="EMBL/GenBank/DDBJ databases">
        <title>Single cell metagenomics reveals metabolic interactions within the superorganism composed of flagellate Streblomastix strix and complex community of Bacteroidetes bacteria on its surface.</title>
        <authorList>
            <person name="Treitli S.C."/>
            <person name="Kolisko M."/>
            <person name="Husnik F."/>
            <person name="Keeling P."/>
            <person name="Hampl V."/>
        </authorList>
    </citation>
    <scope>NUCLEOTIDE SEQUENCE [LARGE SCALE GENOMIC DNA]</scope>
    <source>
        <strain evidence="1">ST1C</strain>
    </source>
</reference>
<protein>
    <submittedName>
        <fullName evidence="1">Uncharacterized protein</fullName>
    </submittedName>
</protein>
<feature type="non-terminal residue" evidence="1">
    <location>
        <position position="86"/>
    </location>
</feature>
<name>A0A5J4TPL7_9EUKA</name>